<feature type="region of interest" description="Disordered" evidence="1">
    <location>
        <begin position="31"/>
        <end position="68"/>
    </location>
</feature>
<proteinExistence type="predicted"/>
<dbReference type="InterPro" id="IPR018649">
    <property type="entry name" value="SHOCT"/>
</dbReference>
<gene>
    <name evidence="3" type="ORF">FB558_0378</name>
</gene>
<dbReference type="AlphaFoldDB" id="A0A543DWD5"/>
<comment type="caution">
    <text evidence="3">The sequence shown here is derived from an EMBL/GenBank/DDBJ whole genome shotgun (WGS) entry which is preliminary data.</text>
</comment>
<name>A0A543DWD5_9PSEU</name>
<dbReference type="Pfam" id="PF09851">
    <property type="entry name" value="SHOCT"/>
    <property type="match status" value="1"/>
</dbReference>
<evidence type="ECO:0000259" key="2">
    <source>
        <dbReference type="Pfam" id="PF09851"/>
    </source>
</evidence>
<keyword evidence="4" id="KW-1185">Reference proteome</keyword>
<organism evidence="3 4">
    <name type="scientific">Pseudonocardia kunmingensis</name>
    <dbReference type="NCBI Taxonomy" id="630975"/>
    <lineage>
        <taxon>Bacteria</taxon>
        <taxon>Bacillati</taxon>
        <taxon>Actinomycetota</taxon>
        <taxon>Actinomycetes</taxon>
        <taxon>Pseudonocardiales</taxon>
        <taxon>Pseudonocardiaceae</taxon>
        <taxon>Pseudonocardia</taxon>
    </lineage>
</organism>
<dbReference type="EMBL" id="VFPA01000001">
    <property type="protein sequence ID" value="TQM13625.1"/>
    <property type="molecule type" value="Genomic_DNA"/>
</dbReference>
<feature type="domain" description="SHOCT" evidence="2">
    <location>
        <begin position="74"/>
        <end position="100"/>
    </location>
</feature>
<evidence type="ECO:0000313" key="4">
    <source>
        <dbReference type="Proteomes" id="UP000315677"/>
    </source>
</evidence>
<dbReference type="RefSeq" id="WP_142047490.1">
    <property type="nucleotide sequence ID" value="NZ_VFPA01000001.1"/>
</dbReference>
<reference evidence="3 4" key="1">
    <citation type="submission" date="2019-06" db="EMBL/GenBank/DDBJ databases">
        <title>Sequencing the genomes of 1000 actinobacteria strains.</title>
        <authorList>
            <person name="Klenk H.-P."/>
        </authorList>
    </citation>
    <scope>NUCLEOTIDE SEQUENCE [LARGE SCALE GENOMIC DNA]</scope>
    <source>
        <strain evidence="3 4">DSM 45301</strain>
    </source>
</reference>
<sequence>MFPLRRLGRPGLLGTVARTAVVAGTAQMTSNAVNRHAQRRAMEEAAAAQVNAPPPPPPPPAQAAPPAGDDLVARLESLARLRDSGALSEEEFQAAKGRLLQG</sequence>
<evidence type="ECO:0000256" key="1">
    <source>
        <dbReference type="SAM" id="MobiDB-lite"/>
    </source>
</evidence>
<dbReference type="Proteomes" id="UP000315677">
    <property type="component" value="Unassembled WGS sequence"/>
</dbReference>
<evidence type="ECO:0000313" key="3">
    <source>
        <dbReference type="EMBL" id="TQM13625.1"/>
    </source>
</evidence>
<feature type="compositionally biased region" description="Pro residues" evidence="1">
    <location>
        <begin position="52"/>
        <end position="63"/>
    </location>
</feature>
<protein>
    <submittedName>
        <fullName evidence="3">Putative oligomerization/nucleic acid binding protein</fullName>
    </submittedName>
</protein>
<dbReference type="OrthoDB" id="5996503at2"/>
<accession>A0A543DWD5</accession>